<evidence type="ECO:0000313" key="1">
    <source>
        <dbReference type="EMBL" id="CAG8543537.1"/>
    </source>
</evidence>
<dbReference type="Proteomes" id="UP000789525">
    <property type="component" value="Unassembled WGS sequence"/>
</dbReference>
<comment type="caution">
    <text evidence="1">The sequence shown here is derived from an EMBL/GenBank/DDBJ whole genome shotgun (WGS) entry which is preliminary data.</text>
</comment>
<sequence>MVNVKVIYKNTFRRFAISECSSWSEIESKIRALFSIIPKTEISLSYVDEDDDVITLSTDMEFREILSRKAGGTIKFNLTIVETNDISADQLITNSQQVINESSGGESDCTNVSSKWLMERAVGVTQLENTSNSEVSAMLDCSEYTNNITMKISTILDSTEMQIDGPSVSDTSTEQFSTSASGRDIVIEYDDLYVTEKEDESQTLEISTQQQNDNDSLYYDHLEKFHSLVEQSRDVLIKHPQILETVNQIMGEIIRTIPANAENFSQWLNSFKITNTYNSRDDKQDAASGESTLFLNSPPSLPPISSFVDFTTFGTPGGFSPHNPPRSLSPINDPRTKVSSDGSHSIISTSASTFNSRNLINTNVQIGSNGRGYINITTTNLLPHNNNPFDSPSALNDSFFGFNFNPILPQNKTESIPGIRTTTEITTDVSSANPFDIVHFHEHTSDNTDAPDFAESMTVTPVSVNSEITPCEIDNDQLLNEKKVTLVSMGFVDEKENEDLLRECDGKLEAVIDRLLSVDRDEMHLM</sequence>
<reference evidence="1" key="1">
    <citation type="submission" date="2021-06" db="EMBL/GenBank/DDBJ databases">
        <authorList>
            <person name="Kallberg Y."/>
            <person name="Tangrot J."/>
            <person name="Rosling A."/>
        </authorList>
    </citation>
    <scope>NUCLEOTIDE SEQUENCE</scope>
    <source>
        <strain evidence="1">CL356</strain>
    </source>
</reference>
<gene>
    <name evidence="1" type="ORF">ACOLOM_LOCUS4561</name>
</gene>
<dbReference type="EMBL" id="CAJVPT010007658">
    <property type="protein sequence ID" value="CAG8543537.1"/>
    <property type="molecule type" value="Genomic_DNA"/>
</dbReference>
<protein>
    <submittedName>
        <fullName evidence="1">10716_t:CDS:1</fullName>
    </submittedName>
</protein>
<keyword evidence="2" id="KW-1185">Reference proteome</keyword>
<evidence type="ECO:0000313" key="2">
    <source>
        <dbReference type="Proteomes" id="UP000789525"/>
    </source>
</evidence>
<accession>A0ACA9LSD8</accession>
<organism evidence="1 2">
    <name type="scientific">Acaulospora colombiana</name>
    <dbReference type="NCBI Taxonomy" id="27376"/>
    <lineage>
        <taxon>Eukaryota</taxon>
        <taxon>Fungi</taxon>
        <taxon>Fungi incertae sedis</taxon>
        <taxon>Mucoromycota</taxon>
        <taxon>Glomeromycotina</taxon>
        <taxon>Glomeromycetes</taxon>
        <taxon>Diversisporales</taxon>
        <taxon>Acaulosporaceae</taxon>
        <taxon>Acaulospora</taxon>
    </lineage>
</organism>
<name>A0ACA9LSD8_9GLOM</name>
<proteinExistence type="predicted"/>